<proteinExistence type="inferred from homology"/>
<comment type="function">
    <text evidence="6">Catalyzes the dehydration of the S-form of NAD(P)HX at the expense of ADP, which is converted to AMP. Together with NAD(P)HX epimerase, which catalyzes the epimerization of the S- and R-forms, the enzyme allows the repair of both epimers of NAD(P)HX, a damaged form of NAD(P)H that is a result of enzymatic or heat-dependent hydration.</text>
</comment>
<feature type="binding site" evidence="6">
    <location>
        <position position="43"/>
    </location>
    <ligand>
        <name>(6S)-NADPHX</name>
        <dbReference type="ChEBI" id="CHEBI:64076"/>
    </ligand>
</feature>
<reference evidence="8" key="1">
    <citation type="journal article" date="2021" name="Front. Microbiol.">
        <title>Comprehensive Comparative Genomics and Phenotyping of Methylobacterium Species.</title>
        <authorList>
            <person name="Alessa O."/>
            <person name="Ogura Y."/>
            <person name="Fujitani Y."/>
            <person name="Takami H."/>
            <person name="Hayashi T."/>
            <person name="Sahin N."/>
            <person name="Tani A."/>
        </authorList>
    </citation>
    <scope>NUCLEOTIDE SEQUENCE</scope>
    <source>
        <strain evidence="8">KCTC 52305</strain>
    </source>
</reference>
<reference evidence="8" key="2">
    <citation type="submission" date="2021-08" db="EMBL/GenBank/DDBJ databases">
        <authorList>
            <person name="Tani A."/>
            <person name="Ola A."/>
            <person name="Ogura Y."/>
            <person name="Katsura K."/>
            <person name="Hayashi T."/>
        </authorList>
    </citation>
    <scope>NUCLEOTIDE SEQUENCE</scope>
    <source>
        <strain evidence="8">KCTC 52305</strain>
    </source>
</reference>
<dbReference type="Gene3D" id="3.40.1190.20">
    <property type="match status" value="1"/>
</dbReference>
<feature type="binding site" evidence="6">
    <location>
        <position position="234"/>
    </location>
    <ligand>
        <name>(6S)-NADPHX</name>
        <dbReference type="ChEBI" id="CHEBI:64076"/>
    </ligand>
</feature>
<feature type="domain" description="YjeF C-terminal" evidence="7">
    <location>
        <begin position="8"/>
        <end position="293"/>
    </location>
</feature>
<dbReference type="InterPro" id="IPR000631">
    <property type="entry name" value="CARKD"/>
</dbReference>
<comment type="subunit">
    <text evidence="6">Homotetramer.</text>
</comment>
<evidence type="ECO:0000256" key="1">
    <source>
        <dbReference type="ARBA" id="ARBA00022741"/>
    </source>
</evidence>
<dbReference type="PANTHER" id="PTHR12592">
    <property type="entry name" value="ATP-DEPENDENT (S)-NAD(P)H-HYDRATE DEHYDRATASE FAMILY MEMBER"/>
    <property type="match status" value="1"/>
</dbReference>
<dbReference type="EC" id="4.2.1.136" evidence="6"/>
<evidence type="ECO:0000313" key="8">
    <source>
        <dbReference type="EMBL" id="GJD51366.1"/>
    </source>
</evidence>
<keyword evidence="5 6" id="KW-0456">Lyase</keyword>
<comment type="caution">
    <text evidence="8">The sequence shown here is derived from an EMBL/GenBank/DDBJ whole genome shotgun (WGS) entry which is preliminary data.</text>
</comment>
<dbReference type="NCBIfam" id="TIGR00196">
    <property type="entry name" value="yjeF_cterm"/>
    <property type="match status" value="1"/>
</dbReference>
<feature type="binding site" evidence="6">
    <location>
        <position position="167"/>
    </location>
    <ligand>
        <name>(6S)-NADPHX</name>
        <dbReference type="ChEBI" id="CHEBI:64076"/>
    </ligand>
</feature>
<dbReference type="EMBL" id="BPQH01000013">
    <property type="protein sequence ID" value="GJD51366.1"/>
    <property type="molecule type" value="Genomic_DNA"/>
</dbReference>
<feature type="binding site" evidence="6">
    <location>
        <position position="233"/>
    </location>
    <ligand>
        <name>AMP</name>
        <dbReference type="ChEBI" id="CHEBI:456215"/>
    </ligand>
</feature>
<dbReference type="Proteomes" id="UP001055167">
    <property type="component" value="Unassembled WGS sequence"/>
</dbReference>
<dbReference type="RefSeq" id="WP_128565085.1">
    <property type="nucleotide sequence ID" value="NZ_BPQH01000013.1"/>
</dbReference>
<sequence length="297" mass="29107">MTGTGEITAEVLRAMALPDPQGGSKDHRGCALVVAGSPGVPGAALLAGTAALRAGAGKLQMAVPACAATALGIAVPEALVIGLPEAGDGDIDAAAAEAALARRTERADAVLVGPGMTEGEGATALTGALLAAAPSASFVLDAACLGDLTAHAEAVRARGGRLVITPHAGEMARLLDRSREAIEADPLEAARAAAGLLGVVAVMKGARTWVVAPDGAAWRYRGGGVGLATSGSGDVLAGIIAGLLARGAGPVQAALWGVYLHGEAGQRLARACGPIGFLARELPGEVPALLRAVAEEG</sequence>
<evidence type="ECO:0000259" key="7">
    <source>
        <dbReference type="PROSITE" id="PS51383"/>
    </source>
</evidence>
<evidence type="ECO:0000313" key="9">
    <source>
        <dbReference type="Proteomes" id="UP001055167"/>
    </source>
</evidence>
<comment type="cofactor">
    <cofactor evidence="6">
        <name>Mg(2+)</name>
        <dbReference type="ChEBI" id="CHEBI:18420"/>
    </cofactor>
</comment>
<dbReference type="PROSITE" id="PS51383">
    <property type="entry name" value="YJEF_C_3"/>
    <property type="match status" value="1"/>
</dbReference>
<dbReference type="Pfam" id="PF01256">
    <property type="entry name" value="Carb_kinase"/>
    <property type="match status" value="1"/>
</dbReference>
<comment type="catalytic activity">
    <reaction evidence="6">
        <text>(6S)-NADPHX + ADP = AMP + phosphate + NADPH + H(+)</text>
        <dbReference type="Rhea" id="RHEA:32235"/>
        <dbReference type="ChEBI" id="CHEBI:15378"/>
        <dbReference type="ChEBI" id="CHEBI:43474"/>
        <dbReference type="ChEBI" id="CHEBI:57783"/>
        <dbReference type="ChEBI" id="CHEBI:64076"/>
        <dbReference type="ChEBI" id="CHEBI:456215"/>
        <dbReference type="ChEBI" id="CHEBI:456216"/>
        <dbReference type="EC" id="4.2.1.136"/>
    </reaction>
</comment>
<comment type="catalytic activity">
    <reaction evidence="6">
        <text>(6S)-NADHX + ADP = AMP + phosphate + NADH + H(+)</text>
        <dbReference type="Rhea" id="RHEA:32223"/>
        <dbReference type="ChEBI" id="CHEBI:15378"/>
        <dbReference type="ChEBI" id="CHEBI:43474"/>
        <dbReference type="ChEBI" id="CHEBI:57945"/>
        <dbReference type="ChEBI" id="CHEBI:64074"/>
        <dbReference type="ChEBI" id="CHEBI:456215"/>
        <dbReference type="ChEBI" id="CHEBI:456216"/>
        <dbReference type="EC" id="4.2.1.136"/>
    </reaction>
</comment>
<accession>A0ABQ4R3F9</accession>
<organism evidence="8 9">
    <name type="scientific">Methylobacterium crusticola</name>
    <dbReference type="NCBI Taxonomy" id="1697972"/>
    <lineage>
        <taxon>Bacteria</taxon>
        <taxon>Pseudomonadati</taxon>
        <taxon>Pseudomonadota</taxon>
        <taxon>Alphaproteobacteria</taxon>
        <taxon>Hyphomicrobiales</taxon>
        <taxon>Methylobacteriaceae</taxon>
        <taxon>Methylobacterium</taxon>
    </lineage>
</organism>
<protein>
    <recommendedName>
        <fullName evidence="6">ADP-dependent (S)-NAD(P)H-hydrate dehydratase</fullName>
        <ecNumber evidence="6">4.2.1.136</ecNumber>
    </recommendedName>
    <alternativeName>
        <fullName evidence="6">ADP-dependent NAD(P)HX dehydratase</fullName>
    </alternativeName>
</protein>
<name>A0ABQ4R3F9_9HYPH</name>
<evidence type="ECO:0000256" key="4">
    <source>
        <dbReference type="ARBA" id="ARBA00023027"/>
    </source>
</evidence>
<dbReference type="HAMAP" id="MF_01965">
    <property type="entry name" value="NADHX_dehydratase"/>
    <property type="match status" value="1"/>
</dbReference>
<evidence type="ECO:0000256" key="6">
    <source>
        <dbReference type="HAMAP-Rule" id="MF_01965"/>
    </source>
</evidence>
<evidence type="ECO:0000256" key="3">
    <source>
        <dbReference type="ARBA" id="ARBA00022857"/>
    </source>
</evidence>
<keyword evidence="1 6" id="KW-0547">Nucleotide-binding</keyword>
<dbReference type="CDD" id="cd01171">
    <property type="entry name" value="YXKO-related"/>
    <property type="match status" value="1"/>
</dbReference>
<feature type="binding site" evidence="6">
    <location>
        <position position="115"/>
    </location>
    <ligand>
        <name>(6S)-NADPHX</name>
        <dbReference type="ChEBI" id="CHEBI:64076"/>
    </ligand>
</feature>
<feature type="binding site" evidence="6">
    <location>
        <begin position="204"/>
        <end position="208"/>
    </location>
    <ligand>
        <name>AMP</name>
        <dbReference type="ChEBI" id="CHEBI:456215"/>
    </ligand>
</feature>
<keyword evidence="2 6" id="KW-0067">ATP-binding</keyword>
<evidence type="ECO:0000256" key="5">
    <source>
        <dbReference type="ARBA" id="ARBA00023239"/>
    </source>
</evidence>
<gene>
    <name evidence="8" type="primary">nnr_1</name>
    <name evidence="6" type="synonym">nnrD</name>
    <name evidence="8" type="ORF">OPKNFCMD_4120</name>
</gene>
<comment type="similarity">
    <text evidence="6">Belongs to the NnrD/CARKD family.</text>
</comment>
<dbReference type="PANTHER" id="PTHR12592:SF0">
    <property type="entry name" value="ATP-DEPENDENT (S)-NAD(P)H-HYDRATE DEHYDRATASE"/>
    <property type="match status" value="1"/>
</dbReference>
<keyword evidence="4 6" id="KW-0520">NAD</keyword>
<evidence type="ECO:0000256" key="2">
    <source>
        <dbReference type="ARBA" id="ARBA00022840"/>
    </source>
</evidence>
<keyword evidence="9" id="KW-1185">Reference proteome</keyword>
<keyword evidence="3 6" id="KW-0521">NADP</keyword>
<dbReference type="InterPro" id="IPR029056">
    <property type="entry name" value="Ribokinase-like"/>
</dbReference>
<dbReference type="SUPFAM" id="SSF53613">
    <property type="entry name" value="Ribokinase-like"/>
    <property type="match status" value="1"/>
</dbReference>